<dbReference type="InterPro" id="IPR004993">
    <property type="entry name" value="GH3"/>
</dbReference>
<dbReference type="AlphaFoldDB" id="A0A850R9C4"/>
<dbReference type="PANTHER" id="PTHR31901">
    <property type="entry name" value="GH3 DOMAIN-CONTAINING PROTEIN"/>
    <property type="match status" value="1"/>
</dbReference>
<dbReference type="InterPro" id="IPR055377">
    <property type="entry name" value="GH3_M"/>
</dbReference>
<gene>
    <name evidence="3" type="ORF">HW932_11510</name>
</gene>
<dbReference type="InterPro" id="IPR055378">
    <property type="entry name" value="GH3_C"/>
</dbReference>
<dbReference type="Proteomes" id="UP000592294">
    <property type="component" value="Unassembled WGS sequence"/>
</dbReference>
<organism evidence="3 4">
    <name type="scientific">Allochromatium humboldtianum</name>
    <dbReference type="NCBI Taxonomy" id="504901"/>
    <lineage>
        <taxon>Bacteria</taxon>
        <taxon>Pseudomonadati</taxon>
        <taxon>Pseudomonadota</taxon>
        <taxon>Gammaproteobacteria</taxon>
        <taxon>Chromatiales</taxon>
        <taxon>Chromatiaceae</taxon>
        <taxon>Allochromatium</taxon>
    </lineage>
</organism>
<evidence type="ECO:0000259" key="2">
    <source>
        <dbReference type="Pfam" id="PF23572"/>
    </source>
</evidence>
<name>A0A850R9C4_9GAMM</name>
<dbReference type="RefSeq" id="WP_176976639.1">
    <property type="nucleotide sequence ID" value="NZ_JABZEO010000007.1"/>
</dbReference>
<dbReference type="GO" id="GO:0016881">
    <property type="term" value="F:acid-amino acid ligase activity"/>
    <property type="evidence" value="ECO:0007669"/>
    <property type="project" value="TreeGrafter"/>
</dbReference>
<dbReference type="EMBL" id="JABZEO010000007">
    <property type="protein sequence ID" value="NVZ09888.1"/>
    <property type="molecule type" value="Genomic_DNA"/>
</dbReference>
<dbReference type="Pfam" id="PF23572">
    <property type="entry name" value="GH3_C"/>
    <property type="match status" value="1"/>
</dbReference>
<feature type="domain" description="GH3 middle" evidence="1">
    <location>
        <begin position="337"/>
        <end position="408"/>
    </location>
</feature>
<keyword evidence="4" id="KW-1185">Reference proteome</keyword>
<sequence length="548" mass="60296">MTFSTELSSLQGPALQQGFAELCERADSVQETLLLDLVRRNADSRFGREHGFERIASVDDFRRQVPLRDWNGIEPYVTALVEGEADVLTQGQPVSRFVMTSGTTGKPKLIPANEATQTANGVTMALRLLGVLRDHPEVLQGDILALANAPVAGQTAQGIPYGSASGMTMTRAPAELQRRFAYPPAVLEIKDPASRVYAMLRFALERDLTLAIGNNPLNFTQLFDQLPVQAEAFIADIASGTVSTPTPLPADLRRRLEDELQPNPARAAELRALEALTARSVWPNLRLIVCWKTGLMGRFLADLAERCPPGTIFREYGYGASEGLLTIPMSDETSAGVLAIHSLFFEFLPEETPQTPDAPTLLAHELEVGQRYQLILTSAAGLYRYCLGDLIEVTGFQGRAPLVMFLRKVGDVLNLLGEKLDARQVAMAMESAQRASGTTIRHFQWVADEASLSYELCIEPAATADEVVWRRLVESFDRELRTLSYGYDLRRGNGTFEPPRLRLMRAGWLEALSQRGGYQAKPKIVGYQLAEPDLTEGFVSPTDPATEA</sequence>
<dbReference type="GO" id="GO:0005737">
    <property type="term" value="C:cytoplasm"/>
    <property type="evidence" value="ECO:0007669"/>
    <property type="project" value="TreeGrafter"/>
</dbReference>
<dbReference type="PANTHER" id="PTHR31901:SF9">
    <property type="entry name" value="GH3 DOMAIN-CONTAINING PROTEIN"/>
    <property type="match status" value="1"/>
</dbReference>
<dbReference type="Pfam" id="PF23571">
    <property type="entry name" value="GH3_M"/>
    <property type="match status" value="1"/>
</dbReference>
<evidence type="ECO:0000259" key="1">
    <source>
        <dbReference type="Pfam" id="PF23571"/>
    </source>
</evidence>
<feature type="domain" description="GH3 C-terminal" evidence="2">
    <location>
        <begin position="424"/>
        <end position="515"/>
    </location>
</feature>
<protein>
    <submittedName>
        <fullName evidence="3">GH3 auxin-responsive promoter family protein</fullName>
    </submittedName>
</protein>
<accession>A0A850R9C4</accession>
<comment type="caution">
    <text evidence="3">The sequence shown here is derived from an EMBL/GenBank/DDBJ whole genome shotgun (WGS) entry which is preliminary data.</text>
</comment>
<proteinExistence type="predicted"/>
<reference evidence="3 4" key="1">
    <citation type="submission" date="2020-06" db="EMBL/GenBank/DDBJ databases">
        <title>Whole-genome sequence of Allochromatium humboldtianum DSM 21881, type strain.</title>
        <authorList>
            <person name="Kyndt J.A."/>
            <person name="Meyer T.E."/>
        </authorList>
    </citation>
    <scope>NUCLEOTIDE SEQUENCE [LARGE SCALE GENOMIC DNA]</scope>
    <source>
        <strain evidence="3 4">DSM 21881</strain>
    </source>
</reference>
<evidence type="ECO:0000313" key="4">
    <source>
        <dbReference type="Proteomes" id="UP000592294"/>
    </source>
</evidence>
<evidence type="ECO:0000313" key="3">
    <source>
        <dbReference type="EMBL" id="NVZ09888.1"/>
    </source>
</evidence>
<dbReference type="Pfam" id="PF03321">
    <property type="entry name" value="GH3"/>
    <property type="match status" value="1"/>
</dbReference>